<dbReference type="SUPFAM" id="SSF81383">
    <property type="entry name" value="F-box domain"/>
    <property type="match status" value="1"/>
</dbReference>
<evidence type="ECO:0000313" key="4">
    <source>
        <dbReference type="Proteomes" id="UP000292702"/>
    </source>
</evidence>
<evidence type="ECO:0000313" key="3">
    <source>
        <dbReference type="EMBL" id="TCD64774.1"/>
    </source>
</evidence>
<feature type="domain" description="F-box" evidence="2">
    <location>
        <begin position="1"/>
        <end position="46"/>
    </location>
</feature>
<protein>
    <recommendedName>
        <fullName evidence="2">F-box domain-containing protein</fullName>
    </recommendedName>
</protein>
<sequence>MDILSLTDEVFDAIGAFCDVPELSSLSQVCRRLSAVFTTERFWMKFLSSSTSRTSALIKHNIHRYQPEGSNCKDLAVHLYRLYSHLRPGHKPPLRCSPLPLSRSVTWAKIVCHRWIIVASSDDEVSTLCLYDYVPDEYRLHGFSLPDMMLLTQAFLGAPVIRGVVFDCGGEVIIAVELCPSSSPSIEVLALRHNEDKIVFVQLGSLPDASHLRAADGNWVGMSVCKNRNIPTLWNWKTGRVIQLHDKPESQGGCMSMAIKDDVVAVAYRRKMRIYRIVGDKAELLCTHRYGASFQYSSMVALPMIHSSDDTQDTPMFALALGARDGIKVYHVHCKAHDSKLTLAWRFATPNQYPDDPHEPLLCDNGTMLTWLSIPASLVSRGTRLFLAQLPVSSGAEQRIPVLEPQCTKFASRFHDFAADERIPAMYWRSTRDLDDLRGLAVFGNAFGELAVCDFSSTSLDVLSRLFPLPRLPDLRDELVLSQKHSTMDAGYPFPLMATKHKDRTLFLRQAKKASSISSAVPPLSRWKTSTWYIYQEFQYLTTLLEVRSLYGAIVPLTHKEPLDVFRVGDLFVLFDGDDARCRILDSTSPDGICAQIDEGVLLAGRMMDGGELGITHVSGLKMHMAERRNHRLNRALKLRERGGHVDDHWMDERDGDEGRDTDPDSGFTLFVPGSDDSDGDSELGSGDVDLDM</sequence>
<accession>A0A4R0RQS9</accession>
<comment type="caution">
    <text evidence="3">The sequence shown here is derived from an EMBL/GenBank/DDBJ whole genome shotgun (WGS) entry which is preliminary data.</text>
</comment>
<dbReference type="Proteomes" id="UP000292702">
    <property type="component" value="Unassembled WGS sequence"/>
</dbReference>
<dbReference type="AlphaFoldDB" id="A0A4R0RQS9"/>
<feature type="region of interest" description="Disordered" evidence="1">
    <location>
        <begin position="647"/>
        <end position="693"/>
    </location>
</feature>
<dbReference type="InterPro" id="IPR001810">
    <property type="entry name" value="F-box_dom"/>
</dbReference>
<dbReference type="InterPro" id="IPR036047">
    <property type="entry name" value="F-box-like_dom_sf"/>
</dbReference>
<name>A0A4R0RQS9_9APHY</name>
<feature type="compositionally biased region" description="Basic and acidic residues" evidence="1">
    <location>
        <begin position="647"/>
        <end position="663"/>
    </location>
</feature>
<organism evidence="3 4">
    <name type="scientific">Steccherinum ochraceum</name>
    <dbReference type="NCBI Taxonomy" id="92696"/>
    <lineage>
        <taxon>Eukaryota</taxon>
        <taxon>Fungi</taxon>
        <taxon>Dikarya</taxon>
        <taxon>Basidiomycota</taxon>
        <taxon>Agaricomycotina</taxon>
        <taxon>Agaricomycetes</taxon>
        <taxon>Polyporales</taxon>
        <taxon>Steccherinaceae</taxon>
        <taxon>Steccherinum</taxon>
    </lineage>
</organism>
<dbReference type="EMBL" id="RWJN01000216">
    <property type="protein sequence ID" value="TCD64774.1"/>
    <property type="molecule type" value="Genomic_DNA"/>
</dbReference>
<keyword evidence="4" id="KW-1185">Reference proteome</keyword>
<dbReference type="PROSITE" id="PS50181">
    <property type="entry name" value="FBOX"/>
    <property type="match status" value="1"/>
</dbReference>
<feature type="compositionally biased region" description="Low complexity" evidence="1">
    <location>
        <begin position="683"/>
        <end position="693"/>
    </location>
</feature>
<evidence type="ECO:0000259" key="2">
    <source>
        <dbReference type="PROSITE" id="PS50181"/>
    </source>
</evidence>
<dbReference type="OrthoDB" id="2802287at2759"/>
<gene>
    <name evidence="3" type="ORF">EIP91_003634</name>
</gene>
<evidence type="ECO:0000256" key="1">
    <source>
        <dbReference type="SAM" id="MobiDB-lite"/>
    </source>
</evidence>
<proteinExistence type="predicted"/>
<reference evidence="3 4" key="1">
    <citation type="submission" date="2018-11" db="EMBL/GenBank/DDBJ databases">
        <title>Genome assembly of Steccherinum ochraceum LE-BIN_3174, the white-rot fungus of the Steccherinaceae family (The Residual Polyporoid clade, Polyporales, Basidiomycota).</title>
        <authorList>
            <person name="Fedorova T.V."/>
            <person name="Glazunova O.A."/>
            <person name="Landesman E.O."/>
            <person name="Moiseenko K.V."/>
            <person name="Psurtseva N.V."/>
            <person name="Savinova O.S."/>
            <person name="Shakhova N.V."/>
            <person name="Tyazhelova T.V."/>
            <person name="Vasina D.V."/>
        </authorList>
    </citation>
    <scope>NUCLEOTIDE SEQUENCE [LARGE SCALE GENOMIC DNA]</scope>
    <source>
        <strain evidence="3 4">LE-BIN_3174</strain>
    </source>
</reference>